<dbReference type="EMBL" id="JADIND010000208">
    <property type="protein sequence ID" value="MBO8431585.1"/>
    <property type="molecule type" value="Genomic_DNA"/>
</dbReference>
<evidence type="ECO:0000313" key="2">
    <source>
        <dbReference type="Proteomes" id="UP000823632"/>
    </source>
</evidence>
<gene>
    <name evidence="1" type="ORF">IAC76_09385</name>
</gene>
<sequence length="57" mass="6803">MRKLLQKLHDEKGYSNSYSGFYNKLKNQTLKFSEVYDIAESLEYEIILKDIKLLSKK</sequence>
<proteinExistence type="predicted"/>
<reference evidence="1" key="2">
    <citation type="journal article" date="2021" name="PeerJ">
        <title>Extensive microbial diversity within the chicken gut microbiome revealed by metagenomics and culture.</title>
        <authorList>
            <person name="Gilroy R."/>
            <person name="Ravi A."/>
            <person name="Getino M."/>
            <person name="Pursley I."/>
            <person name="Horton D.L."/>
            <person name="Alikhan N.F."/>
            <person name="Baker D."/>
            <person name="Gharbi K."/>
            <person name="Hall N."/>
            <person name="Watson M."/>
            <person name="Adriaenssens E.M."/>
            <person name="Foster-Nyarko E."/>
            <person name="Jarju S."/>
            <person name="Secka A."/>
            <person name="Antonio M."/>
            <person name="Oren A."/>
            <person name="Chaudhuri R.R."/>
            <person name="La Ragione R."/>
            <person name="Hildebrand F."/>
            <person name="Pallen M.J."/>
        </authorList>
    </citation>
    <scope>NUCLEOTIDE SEQUENCE</scope>
    <source>
        <strain evidence="1">10192</strain>
    </source>
</reference>
<evidence type="ECO:0000313" key="1">
    <source>
        <dbReference type="EMBL" id="MBO8431585.1"/>
    </source>
</evidence>
<reference evidence="1" key="1">
    <citation type="submission" date="2020-10" db="EMBL/GenBank/DDBJ databases">
        <authorList>
            <person name="Gilroy R."/>
        </authorList>
    </citation>
    <scope>NUCLEOTIDE SEQUENCE</scope>
    <source>
        <strain evidence="1">10192</strain>
    </source>
</reference>
<name>A0A9D9GYD2_9BACT</name>
<accession>A0A9D9GYD2</accession>
<protein>
    <submittedName>
        <fullName evidence="1">Uncharacterized protein</fullName>
    </submittedName>
</protein>
<dbReference type="Proteomes" id="UP000823632">
    <property type="component" value="Unassembled WGS sequence"/>
</dbReference>
<organism evidence="1 2">
    <name type="scientific">Candidatus Scatousia excrementipullorum</name>
    <dbReference type="NCBI Taxonomy" id="2840936"/>
    <lineage>
        <taxon>Bacteria</taxon>
        <taxon>Candidatus Scatousia</taxon>
    </lineage>
</organism>
<dbReference type="AlphaFoldDB" id="A0A9D9GYD2"/>
<comment type="caution">
    <text evidence="1">The sequence shown here is derived from an EMBL/GenBank/DDBJ whole genome shotgun (WGS) entry which is preliminary data.</text>
</comment>